<reference evidence="7 8" key="1">
    <citation type="submission" date="2015-04" db="EMBL/GenBank/DDBJ databases">
        <authorList>
            <person name="Syromyatnikov M.Y."/>
            <person name="Popov V.N."/>
        </authorList>
    </citation>
    <scope>NUCLEOTIDE SEQUENCE [LARGE SCALE GENOMIC DNA]</scope>
    <source>
        <strain evidence="7">WF-38-12</strain>
    </source>
</reference>
<dbReference type="InterPro" id="IPR013154">
    <property type="entry name" value="ADH-like_N"/>
</dbReference>
<keyword evidence="8" id="KW-1185">Reference proteome</keyword>
<dbReference type="Gene3D" id="3.90.180.10">
    <property type="entry name" value="Medium-chain alcohol dehydrogenases, catalytic domain"/>
    <property type="match status" value="1"/>
</dbReference>
<protein>
    <submittedName>
        <fullName evidence="7">Uncharacterized protein</fullName>
    </submittedName>
</protein>
<keyword evidence="2 4" id="KW-0862">Zinc</keyword>
<dbReference type="PANTHER" id="PTHR43401">
    <property type="entry name" value="L-THREONINE 3-DEHYDROGENASE"/>
    <property type="match status" value="1"/>
</dbReference>
<feature type="domain" description="Alcohol dehydrogenase-like N-terminal" evidence="6">
    <location>
        <begin position="24"/>
        <end position="143"/>
    </location>
</feature>
<sequence length="360" mass="38968">MLAIRAHADSLELQLDTISIPSPGAQDVLIKVVSAGIAPGVFNPFTRRFMSLPTTLGHEVSGTVVSLGDEVSTSAVGDRVRVHPNLSCMNCKFCLSDREQMCAQAAILGFRGFGQKMPLYETYHDGGLAEYVKVPYWLVDKLPENVSFNVGAKVHDVANAMRTLKCAGLEPGSTIIITAPTGGMGTATLKLAEFFPISRVILVGRSAERMRAVTKLTRIPTDIVALEELGDDWPTTQALVKRLHQLAPGGVDAILDYMPSGADVWQAVGAMAHGATMVHMGGNPNLFPLPVVAIMTNCWKIVGTRGCTRSDTNKILEWLGDGRLQLDDLITHEFRLKDTPDAVSKLQARSLPMWMGVIHP</sequence>
<dbReference type="PANTHER" id="PTHR43401:SF2">
    <property type="entry name" value="L-THREONINE 3-DEHYDROGENASE"/>
    <property type="match status" value="1"/>
</dbReference>
<keyword evidence="1 4" id="KW-0479">Metal-binding</keyword>
<dbReference type="InterPro" id="IPR036291">
    <property type="entry name" value="NAD(P)-bd_dom_sf"/>
</dbReference>
<dbReference type="Pfam" id="PF00107">
    <property type="entry name" value="ADH_zinc_N"/>
    <property type="match status" value="1"/>
</dbReference>
<feature type="domain" description="Alcohol dehydrogenase-like C-terminal" evidence="5">
    <location>
        <begin position="183"/>
        <end position="319"/>
    </location>
</feature>
<organism evidence="7 8">
    <name type="scientific">Talaromyces islandicus</name>
    <name type="common">Penicillium islandicum</name>
    <dbReference type="NCBI Taxonomy" id="28573"/>
    <lineage>
        <taxon>Eukaryota</taxon>
        <taxon>Fungi</taxon>
        <taxon>Dikarya</taxon>
        <taxon>Ascomycota</taxon>
        <taxon>Pezizomycotina</taxon>
        <taxon>Eurotiomycetes</taxon>
        <taxon>Eurotiomycetidae</taxon>
        <taxon>Eurotiales</taxon>
        <taxon>Trichocomaceae</taxon>
        <taxon>Talaromyces</taxon>
        <taxon>Talaromyces sect. Islandici</taxon>
    </lineage>
</organism>
<dbReference type="InterPro" id="IPR011032">
    <property type="entry name" value="GroES-like_sf"/>
</dbReference>
<evidence type="ECO:0000259" key="5">
    <source>
        <dbReference type="Pfam" id="PF00107"/>
    </source>
</evidence>
<dbReference type="GO" id="GO:0008270">
    <property type="term" value="F:zinc ion binding"/>
    <property type="evidence" value="ECO:0007669"/>
    <property type="project" value="InterPro"/>
</dbReference>
<evidence type="ECO:0000256" key="2">
    <source>
        <dbReference type="ARBA" id="ARBA00022833"/>
    </source>
</evidence>
<dbReference type="STRING" id="28573.A0A0U1LTY0"/>
<evidence type="ECO:0000256" key="3">
    <source>
        <dbReference type="ARBA" id="ARBA00023002"/>
    </source>
</evidence>
<evidence type="ECO:0000313" key="8">
    <source>
        <dbReference type="Proteomes" id="UP000054383"/>
    </source>
</evidence>
<evidence type="ECO:0000256" key="1">
    <source>
        <dbReference type="ARBA" id="ARBA00022723"/>
    </source>
</evidence>
<dbReference type="SUPFAM" id="SSF50129">
    <property type="entry name" value="GroES-like"/>
    <property type="match status" value="1"/>
</dbReference>
<evidence type="ECO:0000313" key="7">
    <source>
        <dbReference type="EMBL" id="CRG86685.1"/>
    </source>
</evidence>
<dbReference type="Pfam" id="PF08240">
    <property type="entry name" value="ADH_N"/>
    <property type="match status" value="1"/>
</dbReference>
<comment type="similarity">
    <text evidence="4">Belongs to the zinc-containing alcohol dehydrogenase family.</text>
</comment>
<dbReference type="GO" id="GO:0016491">
    <property type="term" value="F:oxidoreductase activity"/>
    <property type="evidence" value="ECO:0007669"/>
    <property type="project" value="UniProtKB-KW"/>
</dbReference>
<dbReference type="InterPro" id="IPR050129">
    <property type="entry name" value="Zn_alcohol_dh"/>
</dbReference>
<dbReference type="PROSITE" id="PS00059">
    <property type="entry name" value="ADH_ZINC"/>
    <property type="match status" value="1"/>
</dbReference>
<evidence type="ECO:0000259" key="6">
    <source>
        <dbReference type="Pfam" id="PF08240"/>
    </source>
</evidence>
<keyword evidence="3" id="KW-0560">Oxidoreductase</keyword>
<comment type="cofactor">
    <cofactor evidence="4">
        <name>Zn(2+)</name>
        <dbReference type="ChEBI" id="CHEBI:29105"/>
    </cofactor>
</comment>
<dbReference type="Proteomes" id="UP000054383">
    <property type="component" value="Unassembled WGS sequence"/>
</dbReference>
<dbReference type="OrthoDB" id="1879366at2759"/>
<dbReference type="EMBL" id="CVMT01000002">
    <property type="protein sequence ID" value="CRG86685.1"/>
    <property type="molecule type" value="Genomic_DNA"/>
</dbReference>
<accession>A0A0U1LTY0</accession>
<evidence type="ECO:0000256" key="4">
    <source>
        <dbReference type="RuleBase" id="RU361277"/>
    </source>
</evidence>
<gene>
    <name evidence="7" type="ORF">PISL3812_03695</name>
</gene>
<name>A0A0U1LTY0_TALIS</name>
<proteinExistence type="inferred from homology"/>
<dbReference type="InterPro" id="IPR002328">
    <property type="entry name" value="ADH_Zn_CS"/>
</dbReference>
<dbReference type="OMA" id="VEGMATK"/>
<dbReference type="SUPFAM" id="SSF51735">
    <property type="entry name" value="NAD(P)-binding Rossmann-fold domains"/>
    <property type="match status" value="1"/>
</dbReference>
<dbReference type="AlphaFoldDB" id="A0A0U1LTY0"/>
<dbReference type="InterPro" id="IPR013149">
    <property type="entry name" value="ADH-like_C"/>
</dbReference>
<dbReference type="Gene3D" id="3.40.50.720">
    <property type="entry name" value="NAD(P)-binding Rossmann-like Domain"/>
    <property type="match status" value="1"/>
</dbReference>